<protein>
    <submittedName>
        <fullName evidence="6">Peptidase M16</fullName>
    </submittedName>
</protein>
<name>A0A0V7ZUX9_9CYAN</name>
<proteinExistence type="inferred from homology"/>
<dbReference type="PROSITE" id="PS00143">
    <property type="entry name" value="INSULINASE"/>
    <property type="match status" value="1"/>
</dbReference>
<dbReference type="Gene3D" id="3.30.830.10">
    <property type="entry name" value="Metalloenzyme, LuxS/M16 peptidase-like"/>
    <property type="match status" value="4"/>
</dbReference>
<feature type="region of interest" description="Disordered" evidence="3">
    <location>
        <begin position="452"/>
        <end position="472"/>
    </location>
</feature>
<accession>A0A0V7ZUX9</accession>
<dbReference type="Proteomes" id="UP000053372">
    <property type="component" value="Unassembled WGS sequence"/>
</dbReference>
<feature type="compositionally biased region" description="Low complexity" evidence="3">
    <location>
        <begin position="461"/>
        <end position="472"/>
    </location>
</feature>
<dbReference type="InterPro" id="IPR050361">
    <property type="entry name" value="MPP/UQCRC_Complex"/>
</dbReference>
<evidence type="ECO:0000259" key="4">
    <source>
        <dbReference type="Pfam" id="PF00675"/>
    </source>
</evidence>
<evidence type="ECO:0000256" key="1">
    <source>
        <dbReference type="ARBA" id="ARBA00007261"/>
    </source>
</evidence>
<keyword evidence="8" id="KW-1185">Reference proteome</keyword>
<dbReference type="PANTHER" id="PTHR11851">
    <property type="entry name" value="METALLOPROTEASE"/>
    <property type="match status" value="1"/>
</dbReference>
<dbReference type="InterPro" id="IPR007863">
    <property type="entry name" value="Peptidase_M16_C"/>
</dbReference>
<evidence type="ECO:0000313" key="6">
    <source>
        <dbReference type="EMBL" id="KST68296.1"/>
    </source>
</evidence>
<comment type="caution">
    <text evidence="6">The sequence shown here is derived from an EMBL/GenBank/DDBJ whole genome shotgun (WGS) entry which is preliminary data.</text>
</comment>
<dbReference type="Pfam" id="PF00675">
    <property type="entry name" value="Peptidase_M16"/>
    <property type="match status" value="2"/>
</dbReference>
<dbReference type="InterPro" id="IPR011249">
    <property type="entry name" value="Metalloenz_LuxS/M16"/>
</dbReference>
<feature type="domain" description="Peptidase M16 N-terminal" evidence="4">
    <location>
        <begin position="46"/>
        <end position="191"/>
    </location>
</feature>
<evidence type="ECO:0000313" key="8">
    <source>
        <dbReference type="Proteomes" id="UP000053372"/>
    </source>
</evidence>
<feature type="domain" description="Peptidase M16 C-terminal" evidence="5">
    <location>
        <begin position="664"/>
        <end position="841"/>
    </location>
</feature>
<evidence type="ECO:0000313" key="7">
    <source>
        <dbReference type="EMBL" id="KST68454.1"/>
    </source>
</evidence>
<dbReference type="InterPro" id="IPR001431">
    <property type="entry name" value="Pept_M16_Zn_BS"/>
</dbReference>
<reference evidence="6 8" key="1">
    <citation type="journal article" date="2015" name="Genome Announc.">
        <title>Draft Genome of the Euendolithic (true boring) Cyanobacterium Mastigocoleus testarum strain BC008.</title>
        <authorList>
            <person name="Guida B.S."/>
            <person name="Garcia-Pichel F."/>
        </authorList>
    </citation>
    <scope>NUCLEOTIDE SEQUENCE [LARGE SCALE GENOMIC DNA]</scope>
    <source>
        <strain evidence="6 8">BC008</strain>
    </source>
</reference>
<evidence type="ECO:0000256" key="3">
    <source>
        <dbReference type="SAM" id="MobiDB-lite"/>
    </source>
</evidence>
<evidence type="ECO:0000256" key="2">
    <source>
        <dbReference type="RuleBase" id="RU004447"/>
    </source>
</evidence>
<dbReference type="EMBL" id="LMTZ01000069">
    <property type="protein sequence ID" value="KST68296.1"/>
    <property type="molecule type" value="Genomic_DNA"/>
</dbReference>
<dbReference type="GO" id="GO:0006508">
    <property type="term" value="P:proteolysis"/>
    <property type="evidence" value="ECO:0007669"/>
    <property type="project" value="InterPro"/>
</dbReference>
<feature type="domain" description="Peptidase M16 N-terminal" evidence="4">
    <location>
        <begin position="513"/>
        <end position="633"/>
    </location>
</feature>
<dbReference type="GO" id="GO:0004222">
    <property type="term" value="F:metalloendopeptidase activity"/>
    <property type="evidence" value="ECO:0007669"/>
    <property type="project" value="InterPro"/>
</dbReference>
<dbReference type="AlphaFoldDB" id="A0A0V7ZUX9"/>
<organism evidence="6 8">
    <name type="scientific">Mastigocoleus testarum BC008</name>
    <dbReference type="NCBI Taxonomy" id="371196"/>
    <lineage>
        <taxon>Bacteria</taxon>
        <taxon>Bacillati</taxon>
        <taxon>Cyanobacteriota</taxon>
        <taxon>Cyanophyceae</taxon>
        <taxon>Nostocales</taxon>
        <taxon>Hapalosiphonaceae</taxon>
        <taxon>Mastigocoleus</taxon>
    </lineage>
</organism>
<dbReference type="SUPFAM" id="SSF63411">
    <property type="entry name" value="LuxS/MPP-like metallohydrolase"/>
    <property type="match status" value="4"/>
</dbReference>
<gene>
    <name evidence="6" type="ORF">BC008_00615</name>
    <name evidence="7" type="ORF">BC008_00830</name>
</gene>
<evidence type="ECO:0000259" key="5">
    <source>
        <dbReference type="Pfam" id="PF05193"/>
    </source>
</evidence>
<dbReference type="InterPro" id="IPR011765">
    <property type="entry name" value="Pept_M16_N"/>
</dbReference>
<sequence length="916" mass="101738">MERKIKLLGEKTESVSTDVNESVIARGIKTNAPKVRKTILKNGLTVLTKEVKTAPVVTVQIWYGVGSYDEAEGENGIAHLLEHMLFGGTKERPIQFGHLFNALGSDINAFTTYNTTAYYNTVERNKLQALLTLEADRMQNALISPEKLEVEKQVVVSEIQGNENSPEYRLNRAVMQAAFPNSPYGLTVVGTENDIENFTVEQVERFYHKYYKPDNATLIIVGDFETESTLQDIKKIFGKIPKGNSSVAITQNSGSRPITTSNVKSPIILKEPGSLPILQAVYPLPNAKHPDVPALRLLDIILAFGRTARLYKPLVKSGMVSGISGIPANMKFQSWYTLRATAIRGQELTKINETIQQTIAKLITKGVTQEELKRAKKLVRANVFLGKRNISNQAQQLGYDTITTGNYKFTESLLRDIENVTASDIQRVAKIYLDPNKMTLGFFEPTQLDPKAITNNQPIDTTQTSSTNQQLNLNTPVDPDLVAKYLPPIPKPTKQAKQNSPEKIVLSNGLQVLLLPDSSTPTVSLSGHINAGDKFDTREKAGLAELTTVNMISGTKTKNTLNIDKILQEGSIGLSFASNLEGVRIRGIGLAEELPTMVEILADIIKNPTFPKKQLETSRQRQLDRLKAVMNDPIGLGERVFQQTIYPPNHPFSNLATPESISGIQRQDLLNFHQTHYRPDATVLTFVGDFELQQIERLLQEKLGNWNVTGKSPKLTVPEVPLAQKITRKNLDMLGITQSITYMGYIGIDRKDPRFYAAQVLNNILGGNTITSRLGSEIRNRQGLTYGIRSSLEGGKYAKPFMIAMQTNPENVRKAIDSTLKILQQVRDRGVTENEVQTAKQFLTSRYTINLANPDFLSNQILSNEVLGLSPAELEEYSEKIEAVTLTQVNQVAKELLHPDKVTIVTAGPPRNRAKN</sequence>
<dbReference type="Pfam" id="PF05193">
    <property type="entry name" value="Peptidase_M16_C"/>
    <property type="match status" value="2"/>
</dbReference>
<dbReference type="EMBL" id="LMTZ01000064">
    <property type="protein sequence ID" value="KST68454.1"/>
    <property type="molecule type" value="Genomic_DNA"/>
</dbReference>
<dbReference type="GO" id="GO:0046872">
    <property type="term" value="F:metal ion binding"/>
    <property type="evidence" value="ECO:0007669"/>
    <property type="project" value="InterPro"/>
</dbReference>
<dbReference type="PANTHER" id="PTHR11851:SF49">
    <property type="entry name" value="MITOCHONDRIAL-PROCESSING PEPTIDASE SUBUNIT ALPHA"/>
    <property type="match status" value="1"/>
</dbReference>
<comment type="similarity">
    <text evidence="1 2">Belongs to the peptidase M16 family.</text>
</comment>
<feature type="domain" description="Peptidase M16 C-terminal" evidence="5">
    <location>
        <begin position="197"/>
        <end position="377"/>
    </location>
</feature>